<reference evidence="2 3" key="1">
    <citation type="submission" date="2015-05" db="EMBL/GenBank/DDBJ databases">
        <title>Distinctive expansion of gene families associated with plant cell wall degradation and secondary metabolism in the genomes of grapevine trunk pathogens.</title>
        <authorList>
            <person name="Lawrence D.P."/>
            <person name="Travadon R."/>
            <person name="Rolshausen P.E."/>
            <person name="Baumgartner K."/>
        </authorList>
    </citation>
    <scope>NUCLEOTIDE SEQUENCE [LARGE SCALE GENOMIC DNA]</scope>
    <source>
        <strain evidence="2">DA912</strain>
    </source>
</reference>
<dbReference type="OrthoDB" id="5239298at2759"/>
<dbReference type="PANTHER" id="PTHR21310">
    <property type="entry name" value="AMINOGLYCOSIDE PHOSPHOTRANSFERASE-RELATED-RELATED"/>
    <property type="match status" value="1"/>
</dbReference>
<evidence type="ECO:0000313" key="3">
    <source>
        <dbReference type="Proteomes" id="UP000034680"/>
    </source>
</evidence>
<dbReference type="InterPro" id="IPR051678">
    <property type="entry name" value="AGP_Transferase"/>
</dbReference>
<proteinExistence type="predicted"/>
<dbReference type="PANTHER" id="PTHR21310:SF15">
    <property type="entry name" value="AMINOGLYCOSIDE PHOSPHOTRANSFERASE DOMAIN-CONTAINING PROTEIN"/>
    <property type="match status" value="1"/>
</dbReference>
<keyword evidence="2" id="KW-0808">Transferase</keyword>
<accession>A0A0G2G0T3</accession>
<sequence>MESDVATAHFARVHGVPVPRIYAFDSSAANCLGIEWQLVQKIPDEDVNFINGIMAEEEEALLKIGSLYWDFENRDFVMGPVSSHFFTRGRRILYQQRQDHDGGDPRLPLLRGPFRTVGEYLNAKLTIMLWEADDKTLRNDDKDGQPIIFKKPGCEADGTTATPAAVTSPEYASGEDEDPERTWYRNLHVDKVRDQVPKIRDIVLPWIEAKLKPEQRERVRTFISHPDLHSPNLLVSRRARARDHSGGNSNLLGEEYAVTAILDWEHTIALPDYLIQPVGVATYFRAMPDTKCCPWLSERPIHIERLFGDAGDGGRAARSPWHGECFPDPLKVSGGFVPWRRCDDDGPGHGSGAAGAVRGGGRGVRPGKAATRCVAAPPRDLTNAEVLLYFICGQLEDVVGSRSEFWVDPFVDKIQAHMASEPASERSEGEM</sequence>
<name>A0A0G2G0T3_9PEZI</name>
<dbReference type="EMBL" id="LCUC01000006">
    <property type="protein sequence ID" value="KKY39947.1"/>
    <property type="molecule type" value="Genomic_DNA"/>
</dbReference>
<dbReference type="AlphaFoldDB" id="A0A0G2G0T3"/>
<dbReference type="Proteomes" id="UP000034680">
    <property type="component" value="Unassembled WGS sequence"/>
</dbReference>
<gene>
    <name evidence="2" type="ORF">UCDDA912_g00100</name>
</gene>
<protein>
    <submittedName>
        <fullName evidence="2">Putative aminoglycoside phosphotransferase</fullName>
    </submittedName>
</protein>
<keyword evidence="3" id="KW-1185">Reference proteome</keyword>
<evidence type="ECO:0000313" key="2">
    <source>
        <dbReference type="EMBL" id="KKY39947.1"/>
    </source>
</evidence>
<dbReference type="STRING" id="1214573.A0A0G2G0T3"/>
<comment type="caution">
    <text evidence="2">The sequence shown here is derived from an EMBL/GenBank/DDBJ whole genome shotgun (WGS) entry which is preliminary data.</text>
</comment>
<feature type="region of interest" description="Disordered" evidence="1">
    <location>
        <begin position="148"/>
        <end position="179"/>
    </location>
</feature>
<dbReference type="GO" id="GO:0016740">
    <property type="term" value="F:transferase activity"/>
    <property type="evidence" value="ECO:0007669"/>
    <property type="project" value="UniProtKB-KW"/>
</dbReference>
<reference evidence="2 3" key="2">
    <citation type="submission" date="2015-05" db="EMBL/GenBank/DDBJ databases">
        <authorList>
            <person name="Morales-Cruz A."/>
            <person name="Amrine K.C."/>
            <person name="Cantu D."/>
        </authorList>
    </citation>
    <scope>NUCLEOTIDE SEQUENCE [LARGE SCALE GENOMIC DNA]</scope>
    <source>
        <strain evidence="2">DA912</strain>
    </source>
</reference>
<organism evidence="2 3">
    <name type="scientific">Diaporthe ampelina</name>
    <dbReference type="NCBI Taxonomy" id="1214573"/>
    <lineage>
        <taxon>Eukaryota</taxon>
        <taxon>Fungi</taxon>
        <taxon>Dikarya</taxon>
        <taxon>Ascomycota</taxon>
        <taxon>Pezizomycotina</taxon>
        <taxon>Sordariomycetes</taxon>
        <taxon>Sordariomycetidae</taxon>
        <taxon>Diaporthales</taxon>
        <taxon>Diaporthaceae</taxon>
        <taxon>Diaporthe</taxon>
    </lineage>
</organism>
<evidence type="ECO:0000256" key="1">
    <source>
        <dbReference type="SAM" id="MobiDB-lite"/>
    </source>
</evidence>